<reference evidence="1 2" key="1">
    <citation type="journal article" date="2023" name="Sci. Data">
        <title>Genome assembly of the Korean intertidal mud-creeper Batillaria attramentaria.</title>
        <authorList>
            <person name="Patra A.K."/>
            <person name="Ho P.T."/>
            <person name="Jun S."/>
            <person name="Lee S.J."/>
            <person name="Kim Y."/>
            <person name="Won Y.J."/>
        </authorList>
    </citation>
    <scope>NUCLEOTIDE SEQUENCE [LARGE SCALE GENOMIC DNA]</scope>
    <source>
        <strain evidence="1">Wonlab-2016</strain>
    </source>
</reference>
<keyword evidence="2" id="KW-1185">Reference proteome</keyword>
<dbReference type="EMBL" id="JACVVK020000087">
    <property type="protein sequence ID" value="KAK7494087.1"/>
    <property type="molecule type" value="Genomic_DNA"/>
</dbReference>
<sequence>MFRTPYTDGNAAADAKDRCRKLEEAFADKRCVCMVDQHSCLWNYDLLKFSLPLPCVYRMTRLRTRTGCDVSVNLVMSPGKDGKMTQPARMTYMVREGTGSAAGAVSPKGVGVSDPHGFDTLFYPPGPISMNGVEVFCYSDQLGFKSVLFPSCAISLHFQPDGYAGVYSRNFTDDYTYSRNFLCGDCDGGKGEMGMLGSDVIRRMRTWEDRTAAMLMYTSRHIVGGDRQCTNHAAIMNSCPANTAFRANQVCGCILSSDSNTGRCMRKRMSSRDLTSMYYACVEQYCTGNGSGFSSGGCNMIRETVGAQNCPLPDRFSC</sequence>
<evidence type="ECO:0000313" key="1">
    <source>
        <dbReference type="EMBL" id="KAK7494087.1"/>
    </source>
</evidence>
<evidence type="ECO:0008006" key="3">
    <source>
        <dbReference type="Google" id="ProtNLM"/>
    </source>
</evidence>
<gene>
    <name evidence="1" type="ORF">BaRGS_00014745</name>
</gene>
<dbReference type="AlphaFoldDB" id="A0ABD0L3U0"/>
<comment type="caution">
    <text evidence="1">The sequence shown here is derived from an EMBL/GenBank/DDBJ whole genome shotgun (WGS) entry which is preliminary data.</text>
</comment>
<accession>A0ABD0L3U0</accession>
<organism evidence="1 2">
    <name type="scientific">Batillaria attramentaria</name>
    <dbReference type="NCBI Taxonomy" id="370345"/>
    <lineage>
        <taxon>Eukaryota</taxon>
        <taxon>Metazoa</taxon>
        <taxon>Spiralia</taxon>
        <taxon>Lophotrochozoa</taxon>
        <taxon>Mollusca</taxon>
        <taxon>Gastropoda</taxon>
        <taxon>Caenogastropoda</taxon>
        <taxon>Sorbeoconcha</taxon>
        <taxon>Cerithioidea</taxon>
        <taxon>Batillariidae</taxon>
        <taxon>Batillaria</taxon>
    </lineage>
</organism>
<name>A0ABD0L3U0_9CAEN</name>
<dbReference type="Proteomes" id="UP001519460">
    <property type="component" value="Unassembled WGS sequence"/>
</dbReference>
<protein>
    <recommendedName>
        <fullName evidence="3">VWFD domain-containing protein</fullName>
    </recommendedName>
</protein>
<evidence type="ECO:0000313" key="2">
    <source>
        <dbReference type="Proteomes" id="UP001519460"/>
    </source>
</evidence>
<proteinExistence type="predicted"/>